<dbReference type="Pfam" id="PF00063">
    <property type="entry name" value="Myosin_head"/>
    <property type="match status" value="1"/>
</dbReference>
<feature type="compositionally biased region" description="Polar residues" evidence="10">
    <location>
        <begin position="499"/>
        <end position="514"/>
    </location>
</feature>
<feature type="region of interest" description="Disordered" evidence="10">
    <location>
        <begin position="499"/>
        <end position="540"/>
    </location>
</feature>
<dbReference type="Proteomes" id="UP001472677">
    <property type="component" value="Unassembled WGS sequence"/>
</dbReference>
<keyword evidence="5 8" id="KW-0518">Myosin</keyword>
<evidence type="ECO:0000313" key="13">
    <source>
        <dbReference type="EMBL" id="KAK8487331.1"/>
    </source>
</evidence>
<protein>
    <submittedName>
        <fullName evidence="13">Uncharacterized protein</fullName>
    </submittedName>
</protein>
<keyword evidence="6" id="KW-0505">Motor protein</keyword>
<dbReference type="InterPro" id="IPR000048">
    <property type="entry name" value="IQ_motif_EF-hand-BS"/>
</dbReference>
<evidence type="ECO:0000256" key="10">
    <source>
        <dbReference type="SAM" id="MobiDB-lite"/>
    </source>
</evidence>
<feature type="compositionally biased region" description="Polar residues" evidence="10">
    <location>
        <begin position="524"/>
        <end position="540"/>
    </location>
</feature>
<proteinExistence type="inferred from homology"/>
<dbReference type="Gene3D" id="1.20.58.530">
    <property type="match status" value="1"/>
</dbReference>
<dbReference type="SMART" id="SM00242">
    <property type="entry name" value="MYSc"/>
    <property type="match status" value="1"/>
</dbReference>
<accession>A0ABR2A3M5</accession>
<dbReference type="Gene3D" id="3.30.70.1590">
    <property type="match status" value="1"/>
</dbReference>
<evidence type="ECO:0000259" key="12">
    <source>
        <dbReference type="PROSITE" id="PS51456"/>
    </source>
</evidence>
<dbReference type="InterPro" id="IPR036961">
    <property type="entry name" value="Kinesin_motor_dom_sf"/>
</dbReference>
<gene>
    <name evidence="13" type="ORF">V6N12_076298</name>
</gene>
<dbReference type="Gene3D" id="1.20.5.190">
    <property type="match status" value="2"/>
</dbReference>
<evidence type="ECO:0000313" key="14">
    <source>
        <dbReference type="Proteomes" id="UP001472677"/>
    </source>
</evidence>
<keyword evidence="3" id="KW-0112">Calmodulin-binding</keyword>
<dbReference type="PROSITE" id="PS50096">
    <property type="entry name" value="IQ"/>
    <property type="match status" value="3"/>
</dbReference>
<dbReference type="PROSITE" id="PS51456">
    <property type="entry name" value="MYOSIN_MOTOR"/>
    <property type="match status" value="1"/>
</dbReference>
<name>A0ABR2A3M5_9ROSI</name>
<feature type="compositionally biased region" description="Basic and acidic residues" evidence="10">
    <location>
        <begin position="660"/>
        <end position="670"/>
    </location>
</feature>
<dbReference type="PANTHER" id="PTHR13140:SF761">
    <property type="entry name" value="MYOSIN-7"/>
    <property type="match status" value="1"/>
</dbReference>
<dbReference type="InterPro" id="IPR002710">
    <property type="entry name" value="Dilute_dom"/>
</dbReference>
<evidence type="ECO:0000256" key="5">
    <source>
        <dbReference type="ARBA" id="ARBA00023123"/>
    </source>
</evidence>
<keyword evidence="7 8" id="KW-0009">Actin-binding</keyword>
<dbReference type="EMBL" id="JBBPBM010001101">
    <property type="protein sequence ID" value="KAK8487331.1"/>
    <property type="molecule type" value="Genomic_DNA"/>
</dbReference>
<dbReference type="Gene3D" id="3.40.850.10">
    <property type="entry name" value="Kinesin motor domain"/>
    <property type="match status" value="1"/>
</dbReference>
<evidence type="ECO:0000256" key="1">
    <source>
        <dbReference type="ARBA" id="ARBA00022741"/>
    </source>
</evidence>
<keyword evidence="2" id="KW-0067">ATP-binding</keyword>
<evidence type="ECO:0000256" key="8">
    <source>
        <dbReference type="PROSITE-ProRule" id="PRU00782"/>
    </source>
</evidence>
<dbReference type="InterPro" id="IPR027417">
    <property type="entry name" value="P-loop_NTPase"/>
</dbReference>
<sequence>MTVDVICQHVFKMEQEEYEREKIDWSYIEFVDNQDILDLIEKKPGGIIALLDEACMFPRSTHETFAQKLYQTFKDHKRFNKPKLSRTDFTICHYAGDVTYQTDLFLDKNKDYVVPEHQALLAASKCSFVSSLFPPLPEESSKSSKFSSIGSGFKLQLQSLLETLNSTEPHYVRCVKPNNVLKPAIFENNNVLQQLRCGGVMEAIRISCAGFPSRKQFHEFMDRFAILAPEVRSQSDKIAACKKILEKSNLGGYQIGQTKVFLRAGQMAELDGQRAEILGRSATKIQRRCSTYMCRKKFVLLRSSAIQIQTFCRGQLARHLYEGMRREAASLNIQKYARRFMKRKSYKNLCSSAVSIQASLRARSARNELRFRRRNAASIVIQAARETGALQEAKERLEQEVKELRMQAAKETRAFQEAKEKLEQEVKEHRMQSAKETSAFEEAKEKLEQQVQELTSSLQMEKQSRADLEVSKNQEITSLQSALEKMQLELQQAKELQNKEVSVTNDESLNTSAAENEGLKETKQLPNKESGDANSTAEQVPVTQEVPVINDESMKKLTTENEQLKAQVSSLEKKIDETEKKYEESSKQAMEAESRIIVLKTAMQRLEEKILDIETEDQVLRKQALLSASGSKLAEPTAASSPRENDQQAQMSPGSSKISLGREDSKTGKQKENVDTLLKCASQNLGFSQEKPIAAFTIYKCLLHWKSFEAEKTSIFDRLIEMIGSALEEQDTNDHMAYWLSTTCSLLFLLQRSLKSSSSSADKPAATSIFSRMTQSFRSSSTNLPVGVVQMVEAKYPALLFKQQLTAYLEKIFGIIRDNLKKDLSRHVSCCIQV</sequence>
<feature type="region of interest" description="Disordered" evidence="10">
    <location>
        <begin position="422"/>
        <end position="466"/>
    </location>
</feature>
<feature type="compositionally biased region" description="Polar residues" evidence="10">
    <location>
        <begin position="449"/>
        <end position="461"/>
    </location>
</feature>
<reference evidence="13 14" key="1">
    <citation type="journal article" date="2024" name="G3 (Bethesda)">
        <title>Genome assembly of Hibiscus sabdariffa L. provides insights into metabolisms of medicinal natural products.</title>
        <authorList>
            <person name="Kim T."/>
        </authorList>
    </citation>
    <scope>NUCLEOTIDE SEQUENCE [LARGE SCALE GENOMIC DNA]</scope>
    <source>
        <strain evidence="13">TK-2024</strain>
        <tissue evidence="13">Old leaves</tissue>
    </source>
</reference>
<evidence type="ECO:0000256" key="2">
    <source>
        <dbReference type="ARBA" id="ARBA00022840"/>
    </source>
</evidence>
<feature type="compositionally biased region" description="Polar residues" evidence="10">
    <location>
        <begin position="638"/>
        <end position="658"/>
    </location>
</feature>
<evidence type="ECO:0000256" key="7">
    <source>
        <dbReference type="ARBA" id="ARBA00023203"/>
    </source>
</evidence>
<dbReference type="InterPro" id="IPR001609">
    <property type="entry name" value="Myosin_head_motor_dom-like"/>
</dbReference>
<comment type="similarity">
    <text evidence="8">Belongs to the TRAFAC class myosin-kinesin ATPase superfamily. Myosin family.</text>
</comment>
<evidence type="ECO:0000256" key="6">
    <source>
        <dbReference type="ARBA" id="ARBA00023175"/>
    </source>
</evidence>
<evidence type="ECO:0000256" key="3">
    <source>
        <dbReference type="ARBA" id="ARBA00022860"/>
    </source>
</evidence>
<feature type="compositionally biased region" description="Basic and acidic residues" evidence="10">
    <location>
        <begin position="422"/>
        <end position="433"/>
    </location>
</feature>
<feature type="domain" description="Myosin motor" evidence="12">
    <location>
        <begin position="1"/>
        <end position="275"/>
    </location>
</feature>
<keyword evidence="14" id="KW-1185">Reference proteome</keyword>
<comment type="caution">
    <text evidence="8">Lacks conserved residue(s) required for the propagation of feature annotation.</text>
</comment>
<evidence type="ECO:0000256" key="4">
    <source>
        <dbReference type="ARBA" id="ARBA00023054"/>
    </source>
</evidence>
<dbReference type="SUPFAM" id="SSF52540">
    <property type="entry name" value="P-loop containing nucleoside triphosphate hydrolases"/>
    <property type="match status" value="1"/>
</dbReference>
<evidence type="ECO:0000256" key="9">
    <source>
        <dbReference type="SAM" id="Coils"/>
    </source>
</evidence>
<feature type="domain" description="Dilute" evidence="11">
    <location>
        <begin position="717"/>
        <end position="834"/>
    </location>
</feature>
<comment type="caution">
    <text evidence="13">The sequence shown here is derived from an EMBL/GenBank/DDBJ whole genome shotgun (WGS) entry which is preliminary data.</text>
</comment>
<feature type="region of interest" description="Disordered" evidence="10">
    <location>
        <begin position="631"/>
        <end position="670"/>
    </location>
</feature>
<dbReference type="PANTHER" id="PTHR13140">
    <property type="entry name" value="MYOSIN"/>
    <property type="match status" value="1"/>
</dbReference>
<dbReference type="Pfam" id="PF00612">
    <property type="entry name" value="IQ"/>
    <property type="match status" value="3"/>
</dbReference>
<organism evidence="13 14">
    <name type="scientific">Hibiscus sabdariffa</name>
    <name type="common">roselle</name>
    <dbReference type="NCBI Taxonomy" id="183260"/>
    <lineage>
        <taxon>Eukaryota</taxon>
        <taxon>Viridiplantae</taxon>
        <taxon>Streptophyta</taxon>
        <taxon>Embryophyta</taxon>
        <taxon>Tracheophyta</taxon>
        <taxon>Spermatophyta</taxon>
        <taxon>Magnoliopsida</taxon>
        <taxon>eudicotyledons</taxon>
        <taxon>Gunneridae</taxon>
        <taxon>Pentapetalae</taxon>
        <taxon>rosids</taxon>
        <taxon>malvids</taxon>
        <taxon>Malvales</taxon>
        <taxon>Malvaceae</taxon>
        <taxon>Malvoideae</taxon>
        <taxon>Hibiscus</taxon>
    </lineage>
</organism>
<feature type="region of interest" description="Actin-binding" evidence="8">
    <location>
        <begin position="157"/>
        <end position="179"/>
    </location>
</feature>
<dbReference type="PROSITE" id="PS51126">
    <property type="entry name" value="DILUTE"/>
    <property type="match status" value="1"/>
</dbReference>
<keyword evidence="1" id="KW-0547">Nucleotide-binding</keyword>
<feature type="coiled-coil region" evidence="9">
    <location>
        <begin position="554"/>
        <end position="623"/>
    </location>
</feature>
<dbReference type="SMART" id="SM00015">
    <property type="entry name" value="IQ"/>
    <property type="match status" value="4"/>
</dbReference>
<evidence type="ECO:0000259" key="11">
    <source>
        <dbReference type="PROSITE" id="PS51126"/>
    </source>
</evidence>
<keyword evidence="4 9" id="KW-0175">Coiled coil</keyword>